<sequence length="62" mass="7278">MLSSINKISFKENKATQESGFFVDINYDSYFSSNKCNRNIKINNRSVNYIFVTRNEINIFIS</sequence>
<reference evidence="1 2" key="1">
    <citation type="submission" date="2016-11" db="EMBL/GenBank/DDBJ databases">
        <authorList>
            <person name="Jaros S."/>
            <person name="Januszkiewicz K."/>
            <person name="Wedrychowicz H."/>
        </authorList>
    </citation>
    <scope>NUCLEOTIDE SEQUENCE [LARGE SCALE GENOMIC DNA]</scope>
    <source>
        <strain evidence="1 2">DSM 27621</strain>
    </source>
</reference>
<gene>
    <name evidence="1" type="ORF">SAMN05444407_1033</name>
</gene>
<proteinExistence type="predicted"/>
<organism evidence="1 2">
    <name type="scientific">Chryseobacterium contaminans</name>
    <dbReference type="NCBI Taxonomy" id="1423959"/>
    <lineage>
        <taxon>Bacteria</taxon>
        <taxon>Pseudomonadati</taxon>
        <taxon>Bacteroidota</taxon>
        <taxon>Flavobacteriia</taxon>
        <taxon>Flavobacteriales</taxon>
        <taxon>Weeksellaceae</taxon>
        <taxon>Chryseobacterium group</taxon>
        <taxon>Chryseobacterium</taxon>
    </lineage>
</organism>
<protein>
    <submittedName>
        <fullName evidence="1">Uncharacterized protein</fullName>
    </submittedName>
</protein>
<name>A0A1M6YXV2_9FLAO</name>
<dbReference type="EMBL" id="FRBM01000003">
    <property type="protein sequence ID" value="SHL22950.1"/>
    <property type="molecule type" value="Genomic_DNA"/>
</dbReference>
<dbReference type="STRING" id="1423959.SAMN05444407_1033"/>
<accession>A0A1M6YXV2</accession>
<evidence type="ECO:0000313" key="2">
    <source>
        <dbReference type="Proteomes" id="UP000184069"/>
    </source>
</evidence>
<dbReference type="AlphaFoldDB" id="A0A1M6YXV2"/>
<dbReference type="Proteomes" id="UP000184069">
    <property type="component" value="Unassembled WGS sequence"/>
</dbReference>
<evidence type="ECO:0000313" key="1">
    <source>
        <dbReference type="EMBL" id="SHL22950.1"/>
    </source>
</evidence>